<sequence>MSQQGENPQSGVNEEDRSTSSVSPAMIGWGVAAAVFAIVSVTFNTSSMVLSAGWFAKCVAVLVGAILGWLGAMAGDAIRKFAHPDAVFTNGGILSLIWIKVFWAVGPQVLGLCVGVFFGGAMVLR</sequence>
<reference evidence="3" key="1">
    <citation type="submission" date="2016-10" db="EMBL/GenBank/DDBJ databases">
        <authorList>
            <person name="Varghese N."/>
            <person name="Submissions S."/>
        </authorList>
    </citation>
    <scope>NUCLEOTIDE SEQUENCE [LARGE SCALE GENOMIC DNA]</scope>
    <source>
        <strain evidence="3">LMG 2223</strain>
    </source>
</reference>
<organism evidence="2 3">
    <name type="scientific">Pseudomonas mucidolens</name>
    <dbReference type="NCBI Taxonomy" id="46679"/>
    <lineage>
        <taxon>Bacteria</taxon>
        <taxon>Pseudomonadati</taxon>
        <taxon>Pseudomonadota</taxon>
        <taxon>Gammaproteobacteria</taxon>
        <taxon>Pseudomonadales</taxon>
        <taxon>Pseudomonadaceae</taxon>
        <taxon>Pseudomonas</taxon>
    </lineage>
</organism>
<evidence type="ECO:0000313" key="2">
    <source>
        <dbReference type="EMBL" id="SDV11944.1"/>
    </source>
</evidence>
<feature type="transmembrane region" description="Helical" evidence="1">
    <location>
        <begin position="95"/>
        <end position="124"/>
    </location>
</feature>
<evidence type="ECO:0000313" key="3">
    <source>
        <dbReference type="Proteomes" id="UP000198600"/>
    </source>
</evidence>
<feature type="transmembrane region" description="Helical" evidence="1">
    <location>
        <begin position="26"/>
        <end position="43"/>
    </location>
</feature>
<gene>
    <name evidence="2" type="ORF">SAMN05216202_5385</name>
</gene>
<protein>
    <submittedName>
        <fullName evidence="2">Uncharacterized protein</fullName>
    </submittedName>
</protein>
<name>A0A1H2P2R5_9PSED</name>
<keyword evidence="3" id="KW-1185">Reference proteome</keyword>
<feature type="transmembrane region" description="Helical" evidence="1">
    <location>
        <begin position="55"/>
        <end position="75"/>
    </location>
</feature>
<evidence type="ECO:0000256" key="1">
    <source>
        <dbReference type="SAM" id="Phobius"/>
    </source>
</evidence>
<dbReference type="STRING" id="46679.SAMN05216202_5385"/>
<dbReference type="Proteomes" id="UP000198600">
    <property type="component" value="Chromosome I"/>
</dbReference>
<dbReference type="AlphaFoldDB" id="A0A1H2P2R5"/>
<keyword evidence="1" id="KW-1133">Transmembrane helix</keyword>
<keyword evidence="1" id="KW-0472">Membrane</keyword>
<keyword evidence="1" id="KW-0812">Transmembrane</keyword>
<dbReference type="RefSeq" id="WP_197676948.1">
    <property type="nucleotide sequence ID" value="NZ_LS483433.1"/>
</dbReference>
<accession>A0A1H2P2R5</accession>
<proteinExistence type="predicted"/>
<dbReference type="EMBL" id="LT629802">
    <property type="protein sequence ID" value="SDV11944.1"/>
    <property type="molecule type" value="Genomic_DNA"/>
</dbReference>